<dbReference type="eggNOG" id="KOG0017">
    <property type="taxonomic scope" value="Eukaryota"/>
</dbReference>
<evidence type="ECO:0000313" key="2">
    <source>
        <dbReference type="Proteomes" id="UP000005238"/>
    </source>
</evidence>
<dbReference type="HOGENOM" id="CLU_021137_2_1_1"/>
<sequence length="219" mass="24509">MSSAHDASTKVSIDKFNGDNYATWNRYMRGVFLTKSVWHVVNRETTPSFTDSRPKDEYVKSSNIAFGLMLLHMDADYHHVVDDCEEAWVAWTRLKTLYGGSQKAGRIYLKRQLFSMEMSEGGNVLHHCNEVLNISAKLSSIGAKMEDEDVAICLLRSLPKSYENVLGAKSRTERNKCVTHLLNVAGAFFSPCGITSHSQSMPLGVLTAVRGISLSRMRI</sequence>
<dbReference type="PANTHER" id="PTHR35317:SF40">
    <property type="entry name" value="CCHC-TYPE DOMAIN-CONTAINING PROTEIN"/>
    <property type="match status" value="1"/>
</dbReference>
<dbReference type="Proteomes" id="UP000005238">
    <property type="component" value="Unassembled WGS sequence"/>
</dbReference>
<dbReference type="VEuPathDB" id="FungiDB:KRP23_14714"/>
<evidence type="ECO:0008006" key="3">
    <source>
        <dbReference type="Google" id="ProtNLM"/>
    </source>
</evidence>
<proteinExistence type="predicted"/>
<dbReference type="AlphaFoldDB" id="H3GG05"/>
<keyword evidence="2" id="KW-1185">Reference proteome</keyword>
<dbReference type="EnsemblProtists" id="Phyra74701">
    <property type="protein sequence ID" value="Phyra74701"/>
    <property type="gene ID" value="Phyra74701"/>
</dbReference>
<dbReference type="PANTHER" id="PTHR35317">
    <property type="entry name" value="OS04G0629600 PROTEIN"/>
    <property type="match status" value="1"/>
</dbReference>
<reference evidence="1" key="2">
    <citation type="submission" date="2015-06" db="UniProtKB">
        <authorList>
            <consortium name="EnsemblProtists"/>
        </authorList>
    </citation>
    <scope>IDENTIFICATION</scope>
    <source>
        <strain evidence="1">Pr102</strain>
    </source>
</reference>
<dbReference type="Pfam" id="PF14223">
    <property type="entry name" value="Retrotran_gag_2"/>
    <property type="match status" value="1"/>
</dbReference>
<name>H3GG05_PHYRM</name>
<dbReference type="EMBL" id="DS566006">
    <property type="status" value="NOT_ANNOTATED_CDS"/>
    <property type="molecule type" value="Genomic_DNA"/>
</dbReference>
<evidence type="ECO:0000313" key="1">
    <source>
        <dbReference type="EnsemblProtists" id="Phyra74701"/>
    </source>
</evidence>
<dbReference type="InParanoid" id="H3GG05"/>
<organism evidence="1 2">
    <name type="scientific">Phytophthora ramorum</name>
    <name type="common">Sudden oak death agent</name>
    <dbReference type="NCBI Taxonomy" id="164328"/>
    <lineage>
        <taxon>Eukaryota</taxon>
        <taxon>Sar</taxon>
        <taxon>Stramenopiles</taxon>
        <taxon>Oomycota</taxon>
        <taxon>Peronosporomycetes</taxon>
        <taxon>Peronosporales</taxon>
        <taxon>Peronosporaceae</taxon>
        <taxon>Phytophthora</taxon>
    </lineage>
</organism>
<dbReference type="STRING" id="164328.H3GG05"/>
<accession>H3GG05</accession>
<protein>
    <recommendedName>
        <fullName evidence="3">DUF4219 domain-containing protein</fullName>
    </recommendedName>
</protein>
<reference evidence="2" key="1">
    <citation type="journal article" date="2006" name="Science">
        <title>Phytophthora genome sequences uncover evolutionary origins and mechanisms of pathogenesis.</title>
        <authorList>
            <person name="Tyler B.M."/>
            <person name="Tripathy S."/>
            <person name="Zhang X."/>
            <person name="Dehal P."/>
            <person name="Jiang R.H."/>
            <person name="Aerts A."/>
            <person name="Arredondo F.D."/>
            <person name="Baxter L."/>
            <person name="Bensasson D."/>
            <person name="Beynon J.L."/>
            <person name="Chapman J."/>
            <person name="Damasceno C.M."/>
            <person name="Dorrance A.E."/>
            <person name="Dou D."/>
            <person name="Dickerman A.W."/>
            <person name="Dubchak I.L."/>
            <person name="Garbelotto M."/>
            <person name="Gijzen M."/>
            <person name="Gordon S.G."/>
            <person name="Govers F."/>
            <person name="Grunwald N.J."/>
            <person name="Huang W."/>
            <person name="Ivors K.L."/>
            <person name="Jones R.W."/>
            <person name="Kamoun S."/>
            <person name="Krampis K."/>
            <person name="Lamour K.H."/>
            <person name="Lee M.K."/>
            <person name="McDonald W.H."/>
            <person name="Medina M."/>
            <person name="Meijer H.J."/>
            <person name="Nordberg E.K."/>
            <person name="Maclean D.J."/>
            <person name="Ospina-Giraldo M.D."/>
            <person name="Morris P.F."/>
            <person name="Phuntumart V."/>
            <person name="Putnam N.H."/>
            <person name="Rash S."/>
            <person name="Rose J.K."/>
            <person name="Sakihama Y."/>
            <person name="Salamov A.A."/>
            <person name="Savidor A."/>
            <person name="Scheuring C.F."/>
            <person name="Smith B.M."/>
            <person name="Sobral B.W."/>
            <person name="Terry A."/>
            <person name="Torto-Alalibo T.A."/>
            <person name="Win J."/>
            <person name="Xu Z."/>
            <person name="Zhang H."/>
            <person name="Grigoriev I.V."/>
            <person name="Rokhsar D.S."/>
            <person name="Boore J.L."/>
        </authorList>
    </citation>
    <scope>NUCLEOTIDE SEQUENCE [LARGE SCALE GENOMIC DNA]</scope>
    <source>
        <strain evidence="2">Pr102</strain>
    </source>
</reference>